<gene>
    <name evidence="1" type="ORF">I5L79_02430</name>
</gene>
<evidence type="ECO:0000313" key="1">
    <source>
        <dbReference type="EMBL" id="MBG8552382.1"/>
    </source>
</evidence>
<evidence type="ECO:0008006" key="3">
    <source>
        <dbReference type="Google" id="ProtNLM"/>
    </source>
</evidence>
<accession>A0ABS0KWZ7</accession>
<reference evidence="1 2" key="1">
    <citation type="submission" date="2020-11" db="EMBL/GenBank/DDBJ databases">
        <title>Hymenobacter sp.</title>
        <authorList>
            <person name="Kim M.K."/>
        </authorList>
    </citation>
    <scope>NUCLEOTIDE SEQUENCE [LARGE SCALE GENOMIC DNA]</scope>
    <source>
        <strain evidence="1 2">BT594</strain>
    </source>
</reference>
<protein>
    <recommendedName>
        <fullName evidence="3">Lipoprotein</fullName>
    </recommendedName>
</protein>
<dbReference type="EMBL" id="JADWYK010000001">
    <property type="protein sequence ID" value="MBG8552382.1"/>
    <property type="molecule type" value="Genomic_DNA"/>
</dbReference>
<evidence type="ECO:0000313" key="2">
    <source>
        <dbReference type="Proteomes" id="UP000601099"/>
    </source>
</evidence>
<proteinExistence type="predicted"/>
<comment type="caution">
    <text evidence="1">The sequence shown here is derived from an EMBL/GenBank/DDBJ whole genome shotgun (WGS) entry which is preliminary data.</text>
</comment>
<keyword evidence="2" id="KW-1185">Reference proteome</keyword>
<name>A0ABS0KWZ7_9BACT</name>
<sequence>MRLLLLVTLLMGGCIPLRGALTSKASPSVKVSLPLLIEGDTLNIGKLRTGDTLLCHYPMGYSNAESINYCIQLVWARDTLHTTQFVYQEEAFPGQRVKEAKAFFHAERGRWQVLATSHHSIQRQPALLDSVVKRVYSTRAVGIVTPSDFYYLQWPGGFSLINDVSNGLALHRALQQILGLPLQPKYLTSKPKHP</sequence>
<dbReference type="Proteomes" id="UP000601099">
    <property type="component" value="Unassembled WGS sequence"/>
</dbReference>
<dbReference type="RefSeq" id="WP_196953421.1">
    <property type="nucleotide sequence ID" value="NZ_JADWYK010000001.1"/>
</dbReference>
<organism evidence="1 2">
    <name type="scientific">Hymenobacter guriensis</name>
    <dbReference type="NCBI Taxonomy" id="2793065"/>
    <lineage>
        <taxon>Bacteria</taxon>
        <taxon>Pseudomonadati</taxon>
        <taxon>Bacteroidota</taxon>
        <taxon>Cytophagia</taxon>
        <taxon>Cytophagales</taxon>
        <taxon>Hymenobacteraceae</taxon>
        <taxon>Hymenobacter</taxon>
    </lineage>
</organism>